<evidence type="ECO:0000256" key="1">
    <source>
        <dbReference type="ARBA" id="ARBA00004123"/>
    </source>
</evidence>
<keyword evidence="5" id="KW-0539">Nucleus</keyword>
<evidence type="ECO:0000313" key="10">
    <source>
        <dbReference type="Proteomes" id="UP000237144"/>
    </source>
</evidence>
<dbReference type="AlphaFoldDB" id="A0A2S5BIQ7"/>
<feature type="compositionally biased region" description="Polar residues" evidence="7">
    <location>
        <begin position="614"/>
        <end position="627"/>
    </location>
</feature>
<feature type="DNA-binding region" description="TEA" evidence="6">
    <location>
        <begin position="171"/>
        <end position="245"/>
    </location>
</feature>
<feature type="compositionally biased region" description="Basic and acidic residues" evidence="7">
    <location>
        <begin position="898"/>
        <end position="909"/>
    </location>
</feature>
<feature type="compositionally biased region" description="Low complexity" evidence="7">
    <location>
        <begin position="44"/>
        <end position="63"/>
    </location>
</feature>
<gene>
    <name evidence="9" type="ORF">BMF94_0253</name>
</gene>
<evidence type="ECO:0000259" key="8">
    <source>
        <dbReference type="PROSITE" id="PS51088"/>
    </source>
</evidence>
<dbReference type="PROSITE" id="PS51088">
    <property type="entry name" value="TEA_2"/>
    <property type="match status" value="1"/>
</dbReference>
<dbReference type="PROSITE" id="PS00554">
    <property type="entry name" value="TEA_1"/>
    <property type="match status" value="1"/>
</dbReference>
<organism evidence="9 10">
    <name type="scientific">Rhodotorula taiwanensis</name>
    <dbReference type="NCBI Taxonomy" id="741276"/>
    <lineage>
        <taxon>Eukaryota</taxon>
        <taxon>Fungi</taxon>
        <taxon>Dikarya</taxon>
        <taxon>Basidiomycota</taxon>
        <taxon>Pucciniomycotina</taxon>
        <taxon>Microbotryomycetes</taxon>
        <taxon>Sporidiobolales</taxon>
        <taxon>Sporidiobolaceae</taxon>
        <taxon>Rhodotorula</taxon>
    </lineage>
</organism>
<dbReference type="GO" id="GO:0000981">
    <property type="term" value="F:DNA-binding transcription factor activity, RNA polymerase II-specific"/>
    <property type="evidence" value="ECO:0007669"/>
    <property type="project" value="TreeGrafter"/>
</dbReference>
<dbReference type="Proteomes" id="UP000237144">
    <property type="component" value="Unassembled WGS sequence"/>
</dbReference>
<evidence type="ECO:0000256" key="5">
    <source>
        <dbReference type="ARBA" id="ARBA00023242"/>
    </source>
</evidence>
<comment type="subcellular location">
    <subcellularLocation>
        <location evidence="1">Nucleus</location>
    </subcellularLocation>
</comment>
<feature type="region of interest" description="Disordered" evidence="7">
    <location>
        <begin position="603"/>
        <end position="658"/>
    </location>
</feature>
<dbReference type="InterPro" id="IPR038096">
    <property type="entry name" value="TEA/ATTS_sf"/>
</dbReference>
<comment type="caution">
    <text evidence="9">The sequence shown here is derived from an EMBL/GenBank/DDBJ whole genome shotgun (WGS) entry which is preliminary data.</text>
</comment>
<feature type="domain" description="TEA" evidence="8">
    <location>
        <begin position="171"/>
        <end position="245"/>
    </location>
</feature>
<evidence type="ECO:0000313" key="9">
    <source>
        <dbReference type="EMBL" id="POY76661.1"/>
    </source>
</evidence>
<dbReference type="GO" id="GO:0000978">
    <property type="term" value="F:RNA polymerase II cis-regulatory region sequence-specific DNA binding"/>
    <property type="evidence" value="ECO:0007669"/>
    <property type="project" value="TreeGrafter"/>
</dbReference>
<feature type="compositionally biased region" description="Low complexity" evidence="7">
    <location>
        <begin position="1"/>
        <end position="24"/>
    </location>
</feature>
<dbReference type="GO" id="GO:0005634">
    <property type="term" value="C:nucleus"/>
    <property type="evidence" value="ECO:0007669"/>
    <property type="project" value="UniProtKB-SubCell"/>
</dbReference>
<evidence type="ECO:0000256" key="7">
    <source>
        <dbReference type="SAM" id="MobiDB-lite"/>
    </source>
</evidence>
<dbReference type="STRING" id="741276.A0A2S5BIQ7"/>
<dbReference type="EMBL" id="PJQD01000002">
    <property type="protein sequence ID" value="POY76661.1"/>
    <property type="molecule type" value="Genomic_DNA"/>
</dbReference>
<dbReference type="InterPro" id="IPR000818">
    <property type="entry name" value="TEA/ATTS_dom"/>
</dbReference>
<feature type="region of interest" description="Disordered" evidence="7">
    <location>
        <begin position="106"/>
        <end position="142"/>
    </location>
</feature>
<keyword evidence="3" id="KW-0805">Transcription regulation</keyword>
<feature type="region of interest" description="Disordered" evidence="7">
    <location>
        <begin position="856"/>
        <end position="910"/>
    </location>
</feature>
<reference evidence="9 10" key="1">
    <citation type="journal article" date="2018" name="Front. Microbiol.">
        <title>Prospects for Fungal Bioremediation of Acidic Radioactive Waste Sites: Characterization and Genome Sequence of Rhodotorula taiwanensis MD1149.</title>
        <authorList>
            <person name="Tkavc R."/>
            <person name="Matrosova V.Y."/>
            <person name="Grichenko O.E."/>
            <person name="Gostincar C."/>
            <person name="Volpe R.P."/>
            <person name="Klimenkova P."/>
            <person name="Gaidamakova E.K."/>
            <person name="Zhou C.E."/>
            <person name="Stewart B.J."/>
            <person name="Lyman M.G."/>
            <person name="Malfatti S.A."/>
            <person name="Rubinfeld B."/>
            <person name="Courtot M."/>
            <person name="Singh J."/>
            <person name="Dalgard C.L."/>
            <person name="Hamilton T."/>
            <person name="Frey K.G."/>
            <person name="Gunde-Cimerman N."/>
            <person name="Dugan L."/>
            <person name="Daly M.J."/>
        </authorList>
    </citation>
    <scope>NUCLEOTIDE SEQUENCE [LARGE SCALE GENOMIC DNA]</scope>
    <source>
        <strain evidence="9 10">MD1149</strain>
    </source>
</reference>
<name>A0A2S5BIQ7_9BASI</name>
<proteinExistence type="inferred from homology"/>
<dbReference type="OrthoDB" id="10006572at2759"/>
<keyword evidence="4" id="KW-0804">Transcription</keyword>
<evidence type="ECO:0000256" key="4">
    <source>
        <dbReference type="ARBA" id="ARBA00023163"/>
    </source>
</evidence>
<dbReference type="PANTHER" id="PTHR11834">
    <property type="entry name" value="TRANSCRIPTIONAL ENHANCER FACTOR TEF RELATED"/>
    <property type="match status" value="1"/>
</dbReference>
<dbReference type="GO" id="GO:0005667">
    <property type="term" value="C:transcription regulator complex"/>
    <property type="evidence" value="ECO:0007669"/>
    <property type="project" value="TreeGrafter"/>
</dbReference>
<protein>
    <recommendedName>
        <fullName evidence="8">TEA domain-containing protein</fullName>
    </recommendedName>
</protein>
<feature type="region of interest" description="Disordered" evidence="7">
    <location>
        <begin position="1"/>
        <end position="64"/>
    </location>
</feature>
<evidence type="ECO:0000256" key="3">
    <source>
        <dbReference type="ARBA" id="ARBA00023015"/>
    </source>
</evidence>
<evidence type="ECO:0000256" key="2">
    <source>
        <dbReference type="ARBA" id="ARBA00008421"/>
    </source>
</evidence>
<keyword evidence="10" id="KW-1185">Reference proteome</keyword>
<dbReference type="Pfam" id="PF01285">
    <property type="entry name" value="TEA"/>
    <property type="match status" value="1"/>
</dbReference>
<feature type="compositionally biased region" description="Low complexity" evidence="7">
    <location>
        <begin position="856"/>
        <end position="871"/>
    </location>
</feature>
<dbReference type="InterPro" id="IPR050937">
    <property type="entry name" value="TEC1_TEAD_TF"/>
</dbReference>
<sequence>MPRSPPAASASAVPPSAHSPGTRFATRRRATLTDSALGSPLVQSLSSAANALETSSTLSSSPSRFGSFHYASPRGLDDTALLSSPASEYSSPNMTRSMSAHSVFATSPRRRAQHGPHESSPLGRIDTSPIAPRPMRESVKRKRIAADRAAATASLYGSPSMSPTAFGEPDAPDSDHVWPRDVDEAFFRALHLLPRLGRRKLLIDGKPCGRNELIADYINRTTGKVRTRKQVSSHVQVLKNVYREDPEFLELVGEPEIESDTFVGDNARLFFGEDSPYAAPGANLQPPRAGPAKIDVKAARNLSTAMSRSDSAPALHSPFMLHPSHLVGAASPTAELSNAFQVMSVLADPPASLACDFSLAHIEFATFGPTQGWEPSPNQRLLCRGGCNSPPEQGVSLSDVPGSNVRYASLHGPTRPSCQYLYTKLHLAIPDRPCGQVTVDARVALQATQALSLTVSTKIYCHGEVILQFSEPLSTPSRNDDYPNASYGRSPQSRPVYIYEVPFAAPFWSHLLATGPEQALGCSGPERDELAQSLRAFSVVQEFAFTPNTGPSFGSGNRADDDDMTLDLGDLVVSVAYDLEVCRVDDACRGSVDLARLDPPMAPAASLRSDLPFSPSSATSMTRSATLPSLPGPRQVLRPSRDMASPLSRSTNSTRAYAPYHKPNLSLHIPPPIRFLRPSAHLSPGSASASRPTRKGSAPSTPWEQLVHTPQAPPPVLYDPFADAQQHRLENIWLQNSTNDWELHSPVLLGVSQQAEGDSTLPAYARYNASPRATAYESIPMQPSASLPVYLTAHDPTLPPASETLRAFTSAATSDDLHANLFLRTPSPMSATTSVPNQFVHDDIFLPRSPVIATMSTTSSSTGSTLSTTVTEASPPLVVPAADPVTRASAPQDPPADDTPKKAKARNEQDFFSQLFGSKTKYTGIY</sequence>
<accession>A0A2S5BIQ7</accession>
<comment type="similarity">
    <text evidence="2">Belongs to the TEC1 family.</text>
</comment>
<feature type="region of interest" description="Disordered" evidence="7">
    <location>
        <begin position="678"/>
        <end position="715"/>
    </location>
</feature>
<dbReference type="Gene3D" id="6.10.20.40">
    <property type="entry name" value="TEA/ATTS domain"/>
    <property type="match status" value="1"/>
</dbReference>
<dbReference type="PANTHER" id="PTHR11834:SF0">
    <property type="entry name" value="PROTEIN SCALLOPED"/>
    <property type="match status" value="1"/>
</dbReference>
<dbReference type="SMART" id="SM00426">
    <property type="entry name" value="TEA"/>
    <property type="match status" value="1"/>
</dbReference>
<evidence type="ECO:0000256" key="6">
    <source>
        <dbReference type="PROSITE-ProRule" id="PRU00505"/>
    </source>
</evidence>
<dbReference type="PRINTS" id="PR00065">
    <property type="entry name" value="TEADOMAIN"/>
</dbReference>